<keyword evidence="3" id="KW-0695">RNA-directed DNA polymerase</keyword>
<dbReference type="InterPro" id="IPR000953">
    <property type="entry name" value="Chromo/chromo_shadow_dom"/>
</dbReference>
<protein>
    <submittedName>
        <fullName evidence="3">Reverse transcriptase</fullName>
    </submittedName>
</protein>
<gene>
    <name evidence="3" type="ORF">Tco_1113602</name>
</gene>
<evidence type="ECO:0000259" key="2">
    <source>
        <dbReference type="PROSITE" id="PS50013"/>
    </source>
</evidence>
<dbReference type="EMBL" id="BQNB010021135">
    <property type="protein sequence ID" value="GJU03264.1"/>
    <property type="molecule type" value="Genomic_DNA"/>
</dbReference>
<dbReference type="SUPFAM" id="SSF54160">
    <property type="entry name" value="Chromo domain-like"/>
    <property type="match status" value="1"/>
</dbReference>
<evidence type="ECO:0000313" key="3">
    <source>
        <dbReference type="EMBL" id="GJU03264.1"/>
    </source>
</evidence>
<comment type="caution">
    <text evidence="3">The sequence shown here is derived from an EMBL/GenBank/DDBJ whole genome shotgun (WGS) entry which is preliminary data.</text>
</comment>
<sequence>MATQANKHRIDKHFDVGEYVYLRLHDYRQVSLAWREGQKLTKRYYGPYKIIEKIGEVAHRLQFPETARIHPVFHVSLLRDCIGDHQPSVEVPLWHTDHLHISTPEVVLDRKTTQMNKVKVLIKWLGHDISEATWEDEEQIRFQFPEFPLNLEDEVISHEGGNDRSITGHISPTTVQRPKRQSKRPARYSD</sequence>
<dbReference type="Gene3D" id="2.40.50.40">
    <property type="match status" value="1"/>
</dbReference>
<keyword evidence="3" id="KW-0808">Transferase</keyword>
<dbReference type="PANTHER" id="PTHR46148">
    <property type="entry name" value="CHROMO DOMAIN-CONTAINING PROTEIN"/>
    <property type="match status" value="1"/>
</dbReference>
<dbReference type="PROSITE" id="PS50013">
    <property type="entry name" value="CHROMO_2"/>
    <property type="match status" value="1"/>
</dbReference>
<keyword evidence="3" id="KW-0548">Nucleotidyltransferase</keyword>
<proteinExistence type="predicted"/>
<reference evidence="3" key="1">
    <citation type="journal article" date="2022" name="Int. J. Mol. Sci.">
        <title>Draft Genome of Tanacetum Coccineum: Genomic Comparison of Closely Related Tanacetum-Family Plants.</title>
        <authorList>
            <person name="Yamashiro T."/>
            <person name="Shiraishi A."/>
            <person name="Nakayama K."/>
            <person name="Satake H."/>
        </authorList>
    </citation>
    <scope>NUCLEOTIDE SEQUENCE</scope>
</reference>
<dbReference type="Pfam" id="PF24626">
    <property type="entry name" value="SH3_Tf2-1"/>
    <property type="match status" value="1"/>
</dbReference>
<feature type="region of interest" description="Disordered" evidence="1">
    <location>
        <begin position="158"/>
        <end position="190"/>
    </location>
</feature>
<dbReference type="InterPro" id="IPR056924">
    <property type="entry name" value="SH3_Tf2-1"/>
</dbReference>
<dbReference type="PANTHER" id="PTHR46148:SF54">
    <property type="entry name" value="RETROTRANSPOSON-LIKE PROTEIN"/>
    <property type="match status" value="1"/>
</dbReference>
<reference evidence="3" key="2">
    <citation type="submission" date="2022-01" db="EMBL/GenBank/DDBJ databases">
        <authorList>
            <person name="Yamashiro T."/>
            <person name="Shiraishi A."/>
            <person name="Satake H."/>
            <person name="Nakayama K."/>
        </authorList>
    </citation>
    <scope>NUCLEOTIDE SEQUENCE</scope>
</reference>
<dbReference type="InterPro" id="IPR016197">
    <property type="entry name" value="Chromo-like_dom_sf"/>
</dbReference>
<dbReference type="InterPro" id="IPR023780">
    <property type="entry name" value="Chromo_domain"/>
</dbReference>
<dbReference type="Pfam" id="PF00385">
    <property type="entry name" value="Chromo"/>
    <property type="match status" value="1"/>
</dbReference>
<feature type="compositionally biased region" description="Basic residues" evidence="1">
    <location>
        <begin position="177"/>
        <end position="190"/>
    </location>
</feature>
<dbReference type="Proteomes" id="UP001151760">
    <property type="component" value="Unassembled WGS sequence"/>
</dbReference>
<organism evidence="3 4">
    <name type="scientific">Tanacetum coccineum</name>
    <dbReference type="NCBI Taxonomy" id="301880"/>
    <lineage>
        <taxon>Eukaryota</taxon>
        <taxon>Viridiplantae</taxon>
        <taxon>Streptophyta</taxon>
        <taxon>Embryophyta</taxon>
        <taxon>Tracheophyta</taxon>
        <taxon>Spermatophyta</taxon>
        <taxon>Magnoliopsida</taxon>
        <taxon>eudicotyledons</taxon>
        <taxon>Gunneridae</taxon>
        <taxon>Pentapetalae</taxon>
        <taxon>asterids</taxon>
        <taxon>campanulids</taxon>
        <taxon>Asterales</taxon>
        <taxon>Asteraceae</taxon>
        <taxon>Asteroideae</taxon>
        <taxon>Anthemideae</taxon>
        <taxon>Anthemidinae</taxon>
        <taxon>Tanacetum</taxon>
    </lineage>
</organism>
<accession>A0ABQ5ISR3</accession>
<evidence type="ECO:0000313" key="4">
    <source>
        <dbReference type="Proteomes" id="UP001151760"/>
    </source>
</evidence>
<feature type="compositionally biased region" description="Polar residues" evidence="1">
    <location>
        <begin position="164"/>
        <end position="176"/>
    </location>
</feature>
<evidence type="ECO:0000256" key="1">
    <source>
        <dbReference type="SAM" id="MobiDB-lite"/>
    </source>
</evidence>
<name>A0ABQ5ISR3_9ASTR</name>
<feature type="domain" description="Chromo" evidence="2">
    <location>
        <begin position="102"/>
        <end position="163"/>
    </location>
</feature>
<keyword evidence="4" id="KW-1185">Reference proteome</keyword>
<dbReference type="GO" id="GO:0003964">
    <property type="term" value="F:RNA-directed DNA polymerase activity"/>
    <property type="evidence" value="ECO:0007669"/>
    <property type="project" value="UniProtKB-KW"/>
</dbReference>